<keyword evidence="3 6" id="KW-0812">Transmembrane</keyword>
<feature type="transmembrane region" description="Helical" evidence="6">
    <location>
        <begin position="21"/>
        <end position="41"/>
    </location>
</feature>
<feature type="transmembrane region" description="Helical" evidence="6">
    <location>
        <begin position="53"/>
        <end position="72"/>
    </location>
</feature>
<organism evidence="7 8">
    <name type="scientific">Microtus ochrogaster</name>
    <name type="common">Prairie vole</name>
    <dbReference type="NCBI Taxonomy" id="79684"/>
    <lineage>
        <taxon>Eukaryota</taxon>
        <taxon>Metazoa</taxon>
        <taxon>Chordata</taxon>
        <taxon>Craniata</taxon>
        <taxon>Vertebrata</taxon>
        <taxon>Euteleostomi</taxon>
        <taxon>Mammalia</taxon>
        <taxon>Eutheria</taxon>
        <taxon>Euarchontoglires</taxon>
        <taxon>Glires</taxon>
        <taxon>Rodentia</taxon>
        <taxon>Myomorpha</taxon>
        <taxon>Muroidea</taxon>
        <taxon>Cricetidae</taxon>
        <taxon>Arvicolinae</taxon>
        <taxon>Microtus</taxon>
    </lineage>
</organism>
<reference evidence="8" key="1">
    <citation type="submission" date="2025-08" db="UniProtKB">
        <authorList>
            <consortium name="RefSeq"/>
        </authorList>
    </citation>
    <scope>IDENTIFICATION</scope>
</reference>
<evidence type="ECO:0000256" key="5">
    <source>
        <dbReference type="ARBA" id="ARBA00023136"/>
    </source>
</evidence>
<name>A0ABM0LNK5_MICOH</name>
<keyword evidence="4 6" id="KW-1133">Transmembrane helix</keyword>
<dbReference type="Pfam" id="PF04103">
    <property type="entry name" value="CD20"/>
    <property type="match status" value="1"/>
</dbReference>
<feature type="transmembrane region" description="Helical" evidence="6">
    <location>
        <begin position="130"/>
        <end position="154"/>
    </location>
</feature>
<accession>A0ABM0LNK5</accession>
<evidence type="ECO:0000313" key="7">
    <source>
        <dbReference type="Proteomes" id="UP000694915"/>
    </source>
</evidence>
<keyword evidence="5 6" id="KW-0472">Membrane</keyword>
<evidence type="ECO:0000256" key="6">
    <source>
        <dbReference type="SAM" id="Phobius"/>
    </source>
</evidence>
<sequence>MSQNKRPIVYVIKEEIKALGAAQIMLGLIQSALGCLWFFLYHLEDEMHSIGPVLMSVTVIYMFASGSFFINSGSSSIVQGDASACQLVLGIVMNTISIFVAIIGIIIFAIEFPAFEALGKQYIWSNMAGMMLLQISILCTISELVITVITVDLFRNTFHRPRLWDERSSSSESLSKTLTLHELEVSEGSPQKQVTAKNDMTK</sequence>
<proteinExistence type="inferred from homology"/>
<evidence type="ECO:0000256" key="2">
    <source>
        <dbReference type="ARBA" id="ARBA00009565"/>
    </source>
</evidence>
<keyword evidence="7" id="KW-1185">Reference proteome</keyword>
<dbReference type="InterPro" id="IPR007237">
    <property type="entry name" value="CD20-like"/>
</dbReference>
<evidence type="ECO:0000256" key="3">
    <source>
        <dbReference type="ARBA" id="ARBA00022692"/>
    </source>
</evidence>
<comment type="subcellular location">
    <subcellularLocation>
        <location evidence="1">Membrane</location>
        <topology evidence="1">Multi-pass membrane protein</topology>
    </subcellularLocation>
</comment>
<feature type="transmembrane region" description="Helical" evidence="6">
    <location>
        <begin position="84"/>
        <end position="110"/>
    </location>
</feature>
<evidence type="ECO:0000256" key="4">
    <source>
        <dbReference type="ARBA" id="ARBA00022989"/>
    </source>
</evidence>
<dbReference type="PANTHER" id="PTHR23320">
    <property type="entry name" value="MEMBRANE-SPANNING 4-DOMAINS SUBFAMILY A MS4A -RELATED"/>
    <property type="match status" value="1"/>
</dbReference>
<evidence type="ECO:0000256" key="1">
    <source>
        <dbReference type="ARBA" id="ARBA00004141"/>
    </source>
</evidence>
<protein>
    <submittedName>
        <fullName evidence="8">Membrane-spanning 4-domains subfamily A member 12-like isoform X1</fullName>
    </submittedName>
</protein>
<gene>
    <name evidence="8" type="primary">LOC101985864</name>
</gene>
<evidence type="ECO:0000313" key="8">
    <source>
        <dbReference type="RefSeq" id="XP_005369716.1"/>
    </source>
</evidence>
<dbReference type="RefSeq" id="XP_005369716.1">
    <property type="nucleotide sequence ID" value="XM_005369659.2"/>
</dbReference>
<dbReference type="PROSITE" id="PS51257">
    <property type="entry name" value="PROKAR_LIPOPROTEIN"/>
    <property type="match status" value="1"/>
</dbReference>
<dbReference type="PANTHER" id="PTHR23320:SF164">
    <property type="entry name" value="MEMBRANE-SPANNING 4-DOMAINS, SUBFAMILY A, MEMBER 20"/>
    <property type="match status" value="1"/>
</dbReference>
<comment type="similarity">
    <text evidence="2">Belongs to the MS4A family.</text>
</comment>
<dbReference type="GeneID" id="101985864"/>
<dbReference type="InterPro" id="IPR030417">
    <property type="entry name" value="MS4A"/>
</dbReference>
<dbReference type="Proteomes" id="UP000694915">
    <property type="component" value="Unplaced"/>
</dbReference>